<protein>
    <submittedName>
        <fullName evidence="5">XRE family transcriptional regulator</fullName>
    </submittedName>
</protein>
<evidence type="ECO:0000256" key="1">
    <source>
        <dbReference type="ARBA" id="ARBA00023015"/>
    </source>
</evidence>
<keyword evidence="6" id="KW-1185">Reference proteome</keyword>
<dbReference type="Proteomes" id="UP000275663">
    <property type="component" value="Chromosome"/>
</dbReference>
<evidence type="ECO:0000256" key="2">
    <source>
        <dbReference type="ARBA" id="ARBA00023125"/>
    </source>
</evidence>
<dbReference type="GO" id="GO:0003677">
    <property type="term" value="F:DNA binding"/>
    <property type="evidence" value="ECO:0007669"/>
    <property type="project" value="UniProtKB-KW"/>
</dbReference>
<gene>
    <name evidence="5" type="ORF">EJN92_07300</name>
</gene>
<dbReference type="InterPro" id="IPR050807">
    <property type="entry name" value="TransReg_Diox_bact_type"/>
</dbReference>
<dbReference type="PANTHER" id="PTHR46797">
    <property type="entry name" value="HTH-TYPE TRANSCRIPTIONAL REGULATOR"/>
    <property type="match status" value="1"/>
</dbReference>
<dbReference type="GO" id="GO:0005829">
    <property type="term" value="C:cytosol"/>
    <property type="evidence" value="ECO:0007669"/>
    <property type="project" value="TreeGrafter"/>
</dbReference>
<evidence type="ECO:0000256" key="3">
    <source>
        <dbReference type="ARBA" id="ARBA00023163"/>
    </source>
</evidence>
<proteinExistence type="predicted"/>
<evidence type="ECO:0000313" key="6">
    <source>
        <dbReference type="Proteomes" id="UP000275663"/>
    </source>
</evidence>
<dbReference type="SUPFAM" id="SSF47413">
    <property type="entry name" value="lambda repressor-like DNA-binding domains"/>
    <property type="match status" value="1"/>
</dbReference>
<organism evidence="5 6">
    <name type="scientific">Undibacterium parvum</name>
    <dbReference type="NCBI Taxonomy" id="401471"/>
    <lineage>
        <taxon>Bacteria</taxon>
        <taxon>Pseudomonadati</taxon>
        <taxon>Pseudomonadota</taxon>
        <taxon>Betaproteobacteria</taxon>
        <taxon>Burkholderiales</taxon>
        <taxon>Oxalobacteraceae</taxon>
        <taxon>Undibacterium</taxon>
    </lineage>
</organism>
<reference evidence="5 6" key="1">
    <citation type="journal article" date="2011" name="Int. J. Syst. Evol. Microbiol.">
        <title>Description of Undibacterium oligocarboniphilum sp. nov., isolated from purified water, and Undibacterium pigrum strain CCUG 49012 as the type strain of Undibacterium parvum sp. nov., and emended descriptions of the genus Undibacterium and the species Undibacterium pigrum.</title>
        <authorList>
            <person name="Eder W."/>
            <person name="Wanner G."/>
            <person name="Ludwig W."/>
            <person name="Busse H.J."/>
            <person name="Ziemke-Kageler F."/>
            <person name="Lang E."/>
        </authorList>
    </citation>
    <scope>NUCLEOTIDE SEQUENCE [LARGE SCALE GENOMIC DNA]</scope>
    <source>
        <strain evidence="5 6">DSM 23061</strain>
    </source>
</reference>
<keyword evidence="1" id="KW-0805">Transcription regulation</keyword>
<dbReference type="GO" id="GO:0003700">
    <property type="term" value="F:DNA-binding transcription factor activity"/>
    <property type="evidence" value="ECO:0007669"/>
    <property type="project" value="TreeGrafter"/>
</dbReference>
<dbReference type="PROSITE" id="PS50943">
    <property type="entry name" value="HTH_CROC1"/>
    <property type="match status" value="1"/>
</dbReference>
<dbReference type="CDD" id="cd00093">
    <property type="entry name" value="HTH_XRE"/>
    <property type="match status" value="1"/>
</dbReference>
<dbReference type="EMBL" id="CP034464">
    <property type="protein sequence ID" value="AZP11820.1"/>
    <property type="molecule type" value="Genomic_DNA"/>
</dbReference>
<evidence type="ECO:0000259" key="4">
    <source>
        <dbReference type="PROSITE" id="PS50943"/>
    </source>
</evidence>
<dbReference type="Gene3D" id="1.10.260.40">
    <property type="entry name" value="lambda repressor-like DNA-binding domains"/>
    <property type="match status" value="1"/>
</dbReference>
<feature type="domain" description="HTH cro/C1-type" evidence="4">
    <location>
        <begin position="13"/>
        <end position="67"/>
    </location>
</feature>
<dbReference type="RefSeq" id="WP_126127202.1">
    <property type="nucleotide sequence ID" value="NZ_CP034464.1"/>
</dbReference>
<dbReference type="Pfam" id="PF01381">
    <property type="entry name" value="HTH_3"/>
    <property type="match status" value="1"/>
</dbReference>
<dbReference type="AlphaFoldDB" id="A0A3Q9BPX0"/>
<name>A0A3Q9BPX0_9BURK</name>
<keyword evidence="3" id="KW-0804">Transcription</keyword>
<dbReference type="InterPro" id="IPR001387">
    <property type="entry name" value="Cro/C1-type_HTH"/>
</dbReference>
<dbReference type="InterPro" id="IPR010982">
    <property type="entry name" value="Lambda_DNA-bd_dom_sf"/>
</dbReference>
<accession>A0A3Q9BPX0</accession>
<dbReference type="KEGG" id="upv:EJN92_07300"/>
<dbReference type="PANTHER" id="PTHR46797:SF23">
    <property type="entry name" value="HTH-TYPE TRANSCRIPTIONAL REGULATOR SUTR"/>
    <property type="match status" value="1"/>
</dbReference>
<keyword evidence="2" id="KW-0238">DNA-binding</keyword>
<sequence>MLNPQLQEFGLHLKKLRLARGLSQEQLGLIAELDRTYISGIERGVRNVSLTNILRIAQALGVPPAELFNAGDQ</sequence>
<dbReference type="OrthoDB" id="1097442at2"/>
<dbReference type="SMART" id="SM00530">
    <property type="entry name" value="HTH_XRE"/>
    <property type="match status" value="1"/>
</dbReference>
<evidence type="ECO:0000313" key="5">
    <source>
        <dbReference type="EMBL" id="AZP11820.1"/>
    </source>
</evidence>